<dbReference type="GeneID" id="41605454"/>
<dbReference type="GO" id="GO:0009052">
    <property type="term" value="P:pentose-phosphate shunt, non-oxidative branch"/>
    <property type="evidence" value="ECO:0007669"/>
    <property type="project" value="UniProtKB-UniRule"/>
</dbReference>
<feature type="binding site" evidence="5">
    <location>
        <position position="130"/>
    </location>
    <ligand>
        <name>substrate</name>
    </ligand>
</feature>
<evidence type="ECO:0000313" key="8">
    <source>
        <dbReference type="Proteomes" id="UP000033111"/>
    </source>
</evidence>
<dbReference type="GO" id="GO:0005829">
    <property type="term" value="C:cytosol"/>
    <property type="evidence" value="ECO:0007669"/>
    <property type="project" value="TreeGrafter"/>
</dbReference>
<dbReference type="GO" id="GO:0006014">
    <property type="term" value="P:D-ribose metabolic process"/>
    <property type="evidence" value="ECO:0007669"/>
    <property type="project" value="TreeGrafter"/>
</dbReference>
<protein>
    <recommendedName>
        <fullName evidence="5">Ribose-5-phosphate isomerase A</fullName>
        <ecNumber evidence="5">5.3.1.6</ecNumber>
    </recommendedName>
    <alternativeName>
        <fullName evidence="5">Phosphoriboisomerase A</fullName>
        <shortName evidence="5">PRI</shortName>
    </alternativeName>
</protein>
<dbReference type="PANTHER" id="PTHR11934:SF0">
    <property type="entry name" value="RIBOSE-5-PHOSPHATE ISOMERASE"/>
    <property type="match status" value="1"/>
</dbReference>
<evidence type="ECO:0000256" key="1">
    <source>
        <dbReference type="ARBA" id="ARBA00001713"/>
    </source>
</evidence>
<dbReference type="SUPFAM" id="SSF75445">
    <property type="entry name" value="D-ribose-5-phosphate isomerase (RpiA), lid domain"/>
    <property type="match status" value="1"/>
</dbReference>
<dbReference type="InterPro" id="IPR037171">
    <property type="entry name" value="NagB/RpiA_transferase-like"/>
</dbReference>
<feature type="binding site" evidence="5">
    <location>
        <begin position="90"/>
        <end position="93"/>
    </location>
    <ligand>
        <name>substrate</name>
    </ligand>
</feature>
<comment type="subunit">
    <text evidence="5">Homodimer.</text>
</comment>
<dbReference type="UniPathway" id="UPA00115">
    <property type="reaction ID" value="UER00412"/>
</dbReference>
<dbReference type="EMBL" id="CP009506">
    <property type="protein sequence ID" value="AKB28211.1"/>
    <property type="molecule type" value="Genomic_DNA"/>
</dbReference>
<dbReference type="RefSeq" id="WP_048171440.1">
    <property type="nucleotide sequence ID" value="NZ_CP009506.1"/>
</dbReference>
<dbReference type="NCBIfam" id="NF001924">
    <property type="entry name" value="PRK00702.1"/>
    <property type="match status" value="1"/>
</dbReference>
<dbReference type="Pfam" id="PF06026">
    <property type="entry name" value="Rib_5-P_isom_A"/>
    <property type="match status" value="1"/>
</dbReference>
<dbReference type="AlphaFoldDB" id="A0A0E3L8B1"/>
<proteinExistence type="inferred from homology"/>
<keyword evidence="6" id="KW-0472">Membrane</keyword>
<dbReference type="PATRIC" id="fig|1434120.4.peg.1915"/>
<dbReference type="HAMAP" id="MF_00170">
    <property type="entry name" value="Rib_5P_isom_A"/>
    <property type="match status" value="1"/>
</dbReference>
<gene>
    <name evidence="5" type="primary">rpiA</name>
    <name evidence="7" type="ORF">MSSIT_1492</name>
</gene>
<keyword evidence="6" id="KW-1133">Transmembrane helix</keyword>
<keyword evidence="8" id="KW-1185">Reference proteome</keyword>
<sequence>MTERNTSTDSPEKRTAGIAAAGLVSSGMLVGLGTGSTVAYTIKELGRRVREEGLDILGVVTSYQSEMLAIEAGIRLTTLAQHPELDLAIDGADQIDSELRAIKGGGAAHTREKIVSVSAKRFVVIVDESKTSKQLDKLVPVEVLPFAKEPVVKKIRELGGKPQLRSAVKKDGPVITDNGNFVLDVEFGVIKEPEALALQLSSIPGVVGHGIFCNVDELYIGNKDGSVKVITRQK</sequence>
<comment type="function">
    <text evidence="5">Catalyzes the reversible conversion of ribose-5-phosphate to ribulose 5-phosphate.</text>
</comment>
<evidence type="ECO:0000313" key="7">
    <source>
        <dbReference type="EMBL" id="AKB28211.1"/>
    </source>
</evidence>
<dbReference type="NCBIfam" id="TIGR00021">
    <property type="entry name" value="rpiA"/>
    <property type="match status" value="1"/>
</dbReference>
<evidence type="ECO:0000256" key="5">
    <source>
        <dbReference type="HAMAP-Rule" id="MF_00170"/>
    </source>
</evidence>
<keyword evidence="6" id="KW-0812">Transmembrane</keyword>
<feature type="transmembrane region" description="Helical" evidence="6">
    <location>
        <begin position="20"/>
        <end position="42"/>
    </location>
</feature>
<feature type="active site" description="Proton acceptor" evidence="5">
    <location>
        <position position="112"/>
    </location>
</feature>
<dbReference type="OrthoDB" id="19013at2157"/>
<accession>A0A0E3L8B1</accession>
<dbReference type="Gene3D" id="3.30.70.260">
    <property type="match status" value="1"/>
</dbReference>
<dbReference type="SUPFAM" id="SSF100950">
    <property type="entry name" value="NagB/RpiA/CoA transferase-like"/>
    <property type="match status" value="1"/>
</dbReference>
<dbReference type="KEGG" id="msw:MSSIT_1492"/>
<evidence type="ECO:0000256" key="2">
    <source>
        <dbReference type="ARBA" id="ARBA00008088"/>
    </source>
</evidence>
<reference evidence="7 8" key="1">
    <citation type="submission" date="2014-07" db="EMBL/GenBank/DDBJ databases">
        <title>Methanogenic archaea and the global carbon cycle.</title>
        <authorList>
            <person name="Henriksen J.R."/>
            <person name="Luke J."/>
            <person name="Reinhart S."/>
            <person name="Benedict M.N."/>
            <person name="Youngblut N.D."/>
            <person name="Metcalf M.E."/>
            <person name="Whitaker R.J."/>
            <person name="Metcalf W.W."/>
        </authorList>
    </citation>
    <scope>NUCLEOTIDE SEQUENCE [LARGE SCALE GENOMIC DNA]</scope>
    <source>
        <strain evidence="7 8">T4/M</strain>
    </source>
</reference>
<dbReference type="EC" id="5.3.1.6" evidence="5"/>
<dbReference type="FunFam" id="3.30.70.260:FF:000018">
    <property type="entry name" value="Ribose-5-phosphate isomerase A"/>
    <property type="match status" value="1"/>
</dbReference>
<dbReference type="PANTHER" id="PTHR11934">
    <property type="entry name" value="RIBOSE-5-PHOSPHATE ISOMERASE"/>
    <property type="match status" value="1"/>
</dbReference>
<dbReference type="InterPro" id="IPR020672">
    <property type="entry name" value="Ribose5P_isomerase_typA_subgr"/>
</dbReference>
<feature type="binding site" evidence="5">
    <location>
        <begin position="103"/>
        <end position="106"/>
    </location>
    <ligand>
        <name>substrate</name>
    </ligand>
</feature>
<dbReference type="FunFam" id="3.40.50.1360:FF:000001">
    <property type="entry name" value="Ribose-5-phosphate isomerase A"/>
    <property type="match status" value="1"/>
</dbReference>
<dbReference type="Proteomes" id="UP000033111">
    <property type="component" value="Chromosome"/>
</dbReference>
<evidence type="ECO:0000256" key="3">
    <source>
        <dbReference type="ARBA" id="ARBA00011881"/>
    </source>
</evidence>
<dbReference type="InterPro" id="IPR004788">
    <property type="entry name" value="Ribose5P_isomerase_type_A"/>
</dbReference>
<dbReference type="GO" id="GO:0004751">
    <property type="term" value="F:ribose-5-phosphate isomerase activity"/>
    <property type="evidence" value="ECO:0007669"/>
    <property type="project" value="UniProtKB-UniRule"/>
</dbReference>
<feature type="binding site" evidence="5">
    <location>
        <begin position="34"/>
        <end position="37"/>
    </location>
    <ligand>
        <name>substrate</name>
    </ligand>
</feature>
<comment type="subunit">
    <text evidence="3">Homotetramer.</text>
</comment>
<comment type="similarity">
    <text evidence="2 5">Belongs to the ribose 5-phosphate isomerase family.</text>
</comment>
<dbReference type="GeneID" id="24860317"/>
<name>A0A0E3L8B1_9EURY</name>
<keyword evidence="4 5" id="KW-0413">Isomerase</keyword>
<comment type="catalytic activity">
    <reaction evidence="1 5">
        <text>aldehydo-D-ribose 5-phosphate = D-ribulose 5-phosphate</text>
        <dbReference type="Rhea" id="RHEA:14657"/>
        <dbReference type="ChEBI" id="CHEBI:58121"/>
        <dbReference type="ChEBI" id="CHEBI:58273"/>
        <dbReference type="EC" id="5.3.1.6"/>
    </reaction>
</comment>
<organism evidence="7 8">
    <name type="scientific">Methanosarcina siciliae T4/M</name>
    <dbReference type="NCBI Taxonomy" id="1434120"/>
    <lineage>
        <taxon>Archaea</taxon>
        <taxon>Methanobacteriati</taxon>
        <taxon>Methanobacteriota</taxon>
        <taxon>Stenosarchaea group</taxon>
        <taxon>Methanomicrobia</taxon>
        <taxon>Methanosarcinales</taxon>
        <taxon>Methanosarcinaceae</taxon>
        <taxon>Methanosarcina</taxon>
    </lineage>
</organism>
<evidence type="ECO:0000256" key="4">
    <source>
        <dbReference type="ARBA" id="ARBA00023235"/>
    </source>
</evidence>
<dbReference type="Gene3D" id="3.40.50.1360">
    <property type="match status" value="1"/>
</dbReference>
<dbReference type="CDD" id="cd01398">
    <property type="entry name" value="RPI_A"/>
    <property type="match status" value="1"/>
</dbReference>
<dbReference type="HOGENOM" id="CLU_056590_0_2_2"/>
<comment type="pathway">
    <text evidence="5">Carbohydrate degradation; pentose phosphate pathway; D-ribose 5-phosphate from D-ribulose 5-phosphate (non-oxidative stage): step 1/1.</text>
</comment>
<evidence type="ECO:0000256" key="6">
    <source>
        <dbReference type="SAM" id="Phobius"/>
    </source>
</evidence>